<evidence type="ECO:0008006" key="4">
    <source>
        <dbReference type="Google" id="ProtNLM"/>
    </source>
</evidence>
<protein>
    <recommendedName>
        <fullName evidence="4">Pentapeptide repeat family protein</fullName>
    </recommendedName>
</protein>
<name>A0A7Z9A1F8_9MICC</name>
<evidence type="ECO:0000313" key="2">
    <source>
        <dbReference type="EMBL" id="VEI22342.1"/>
    </source>
</evidence>
<proteinExistence type="predicted"/>
<dbReference type="EMBL" id="LR134479">
    <property type="protein sequence ID" value="VEI22342.1"/>
    <property type="molecule type" value="Genomic_DNA"/>
</dbReference>
<dbReference type="InterPro" id="IPR001646">
    <property type="entry name" value="5peptide_repeat"/>
</dbReference>
<dbReference type="Proteomes" id="UP000282386">
    <property type="component" value="Chromosome"/>
</dbReference>
<feature type="region of interest" description="Disordered" evidence="1">
    <location>
        <begin position="1"/>
        <end position="27"/>
    </location>
</feature>
<sequence>MHPVTPSPSNPRPGTTAHPSASHQQRHDRYTAALALLGSPEAIIRLGGALALVELADDWLTDETDPQEHGRRKAQTIITTLCAYICSPFQLAHDYERLMGDRPQGLTPQQARRFRTEKTELAAEAQVRGRILTEIHDRVRWEPSGGGQPATNTAPDPDKVTAGLWSHLRFDFSGAVFFYPVDFTQSYWGAGANFRGCTYRDQARFTRSIYGADALFDRSVYHGEAFLSDSVYRAGAGLSECVWGADARLVGCVYEGNVNLSACTWEGAAYLSDCTYYGYTYLADSVYRGDADFWQSTFYGTANLEHCTYYRGARFEDSIYHSAAYLGDSVFRRTTNLAFTVYWGAAHFGGCVFAGQAWLDNCVWFGGADFSGVKFKKKTDFEEAHLLGAADFSGASFARVPAFTNGVFNAAAENLFEVSAKSKQPLPLAGGIPQGARALTATERQVLAERLQAAGAGRETNAREFEQPRSELIRWVRYEVASTPDEAEADSAGVFTEAA</sequence>
<evidence type="ECO:0000313" key="3">
    <source>
        <dbReference type="Proteomes" id="UP000282386"/>
    </source>
</evidence>
<dbReference type="RefSeq" id="WP_126499621.1">
    <property type="nucleotide sequence ID" value="NZ_CAJPQC010000013.1"/>
</dbReference>
<dbReference type="Gene3D" id="2.160.20.80">
    <property type="entry name" value="E3 ubiquitin-protein ligase SopA"/>
    <property type="match status" value="1"/>
</dbReference>
<accession>A0A7Z9A1F8</accession>
<dbReference type="Pfam" id="PF13576">
    <property type="entry name" value="Pentapeptide_3"/>
    <property type="match status" value="2"/>
</dbReference>
<evidence type="ECO:0000256" key="1">
    <source>
        <dbReference type="SAM" id="MobiDB-lite"/>
    </source>
</evidence>
<reference evidence="2 3" key="1">
    <citation type="submission" date="2018-12" db="EMBL/GenBank/DDBJ databases">
        <authorList>
            <consortium name="Pathogen Informatics"/>
        </authorList>
    </citation>
    <scope>NUCLEOTIDE SEQUENCE [LARGE SCALE GENOMIC DNA]</scope>
    <source>
        <strain evidence="2 3">NCTC10207</strain>
    </source>
</reference>
<dbReference type="AlphaFoldDB" id="A0A7Z9A1F8"/>
<gene>
    <name evidence="2" type="ORF">NCTC10207_00417</name>
</gene>
<organism evidence="2 3">
    <name type="scientific">Rothia aeria</name>
    <dbReference type="NCBI Taxonomy" id="172042"/>
    <lineage>
        <taxon>Bacteria</taxon>
        <taxon>Bacillati</taxon>
        <taxon>Actinomycetota</taxon>
        <taxon>Actinomycetes</taxon>
        <taxon>Micrococcales</taxon>
        <taxon>Micrococcaceae</taxon>
        <taxon>Rothia</taxon>
    </lineage>
</organism>
<feature type="compositionally biased region" description="Pro residues" evidence="1">
    <location>
        <begin position="1"/>
        <end position="11"/>
    </location>
</feature>